<dbReference type="FunFam" id="3.40.30.10:FF:000248">
    <property type="entry name" value="Thioredoxin"/>
    <property type="match status" value="1"/>
</dbReference>
<dbReference type="InterPro" id="IPR017937">
    <property type="entry name" value="Thioredoxin_CS"/>
</dbReference>
<dbReference type="CDD" id="cd02947">
    <property type="entry name" value="TRX_family"/>
    <property type="match status" value="1"/>
</dbReference>
<organism evidence="2 3">
    <name type="scientific">Angomonas deanei</name>
    <dbReference type="NCBI Taxonomy" id="59799"/>
    <lineage>
        <taxon>Eukaryota</taxon>
        <taxon>Discoba</taxon>
        <taxon>Euglenozoa</taxon>
        <taxon>Kinetoplastea</taxon>
        <taxon>Metakinetoplastina</taxon>
        <taxon>Trypanosomatida</taxon>
        <taxon>Trypanosomatidae</taxon>
        <taxon>Strigomonadinae</taxon>
        <taxon>Angomonas</taxon>
    </lineage>
</organism>
<dbReference type="VEuPathDB" id="TriTrypDB:ADEAN_000870900"/>
<dbReference type="Proteomes" id="UP000515908">
    <property type="component" value="Chromosome 20"/>
</dbReference>
<reference evidence="2 3" key="1">
    <citation type="submission" date="2020-08" db="EMBL/GenBank/DDBJ databases">
        <authorList>
            <person name="Newling K."/>
            <person name="Davey J."/>
            <person name="Forrester S."/>
        </authorList>
    </citation>
    <scope>NUCLEOTIDE SEQUENCE [LARGE SCALE GENOMIC DNA]</scope>
    <source>
        <strain evidence="3">Crithidia deanei Carvalho (ATCC PRA-265)</strain>
    </source>
</reference>
<dbReference type="PROSITE" id="PS51352">
    <property type="entry name" value="THIOREDOXIN_2"/>
    <property type="match status" value="1"/>
</dbReference>
<evidence type="ECO:0000259" key="1">
    <source>
        <dbReference type="PROSITE" id="PS51352"/>
    </source>
</evidence>
<dbReference type="PROSITE" id="PS00194">
    <property type="entry name" value="THIOREDOXIN_1"/>
    <property type="match status" value="1"/>
</dbReference>
<dbReference type="PANTHER" id="PTHR10438">
    <property type="entry name" value="THIOREDOXIN"/>
    <property type="match status" value="1"/>
</dbReference>
<protein>
    <submittedName>
        <fullName evidence="2">Thioredoxin, putative</fullName>
    </submittedName>
</protein>
<name>S9VAL5_9TRYP</name>
<sequence>MSFVDVYGVEQFREIVNSPGLTVVYFSAVWCGPCKTIEKDLGKLTYALPNVRFAKVDADNNPEIVTRSNVAQLPTFMLIRDGKMLGYVLGADIASLRQKISSVATPTEASSDKKK</sequence>
<dbReference type="AlphaFoldDB" id="S9VAL5"/>
<feature type="domain" description="Thioredoxin" evidence="1">
    <location>
        <begin position="1"/>
        <end position="105"/>
    </location>
</feature>
<keyword evidence="3" id="KW-1185">Reference proteome</keyword>
<dbReference type="PANTHER" id="PTHR10438:SF463">
    <property type="entry name" value="THIOREDOXIN"/>
    <property type="match status" value="1"/>
</dbReference>
<dbReference type="SUPFAM" id="SSF52833">
    <property type="entry name" value="Thioredoxin-like"/>
    <property type="match status" value="1"/>
</dbReference>
<dbReference type="Gene3D" id="3.40.30.10">
    <property type="entry name" value="Glutaredoxin"/>
    <property type="match status" value="1"/>
</dbReference>
<dbReference type="InterPro" id="IPR013766">
    <property type="entry name" value="Thioredoxin_domain"/>
</dbReference>
<accession>S9VAL5</accession>
<dbReference type="OrthoDB" id="10263751at2759"/>
<dbReference type="InterPro" id="IPR036249">
    <property type="entry name" value="Thioredoxin-like_sf"/>
</dbReference>
<dbReference type="InterPro" id="IPR050620">
    <property type="entry name" value="Thioredoxin_H-type-like"/>
</dbReference>
<gene>
    <name evidence="2" type="ORF">ADEAN_000870900</name>
</gene>
<proteinExistence type="predicted"/>
<dbReference type="Pfam" id="PF00085">
    <property type="entry name" value="Thioredoxin"/>
    <property type="match status" value="1"/>
</dbReference>
<dbReference type="EMBL" id="LR877164">
    <property type="protein sequence ID" value="CAD2221178.1"/>
    <property type="molecule type" value="Genomic_DNA"/>
</dbReference>
<evidence type="ECO:0000313" key="2">
    <source>
        <dbReference type="EMBL" id="CAD2221178.1"/>
    </source>
</evidence>
<evidence type="ECO:0000313" key="3">
    <source>
        <dbReference type="Proteomes" id="UP000515908"/>
    </source>
</evidence>